<reference evidence="1" key="1">
    <citation type="submission" date="2021-02" db="EMBL/GenBank/DDBJ databases">
        <title>First Annotated Genome of the Yellow-green Alga Tribonema minus.</title>
        <authorList>
            <person name="Mahan K.M."/>
        </authorList>
    </citation>
    <scope>NUCLEOTIDE SEQUENCE</scope>
    <source>
        <strain evidence="1">UTEX B ZZ1240</strain>
    </source>
</reference>
<organism evidence="1 2">
    <name type="scientific">Tribonema minus</name>
    <dbReference type="NCBI Taxonomy" id="303371"/>
    <lineage>
        <taxon>Eukaryota</taxon>
        <taxon>Sar</taxon>
        <taxon>Stramenopiles</taxon>
        <taxon>Ochrophyta</taxon>
        <taxon>PX clade</taxon>
        <taxon>Xanthophyceae</taxon>
        <taxon>Tribonematales</taxon>
        <taxon>Tribonemataceae</taxon>
        <taxon>Tribonema</taxon>
    </lineage>
</organism>
<proteinExistence type="predicted"/>
<gene>
    <name evidence="1" type="ORF">JKP88DRAFT_245866</name>
</gene>
<accession>A0A835Z2N6</accession>
<dbReference type="AlphaFoldDB" id="A0A835Z2N6"/>
<comment type="caution">
    <text evidence="1">The sequence shown here is derived from an EMBL/GenBank/DDBJ whole genome shotgun (WGS) entry which is preliminary data.</text>
</comment>
<evidence type="ECO:0000313" key="2">
    <source>
        <dbReference type="Proteomes" id="UP000664859"/>
    </source>
</evidence>
<dbReference type="EMBL" id="JAFCMP010000279">
    <property type="protein sequence ID" value="KAG5181939.1"/>
    <property type="molecule type" value="Genomic_DNA"/>
</dbReference>
<name>A0A835Z2N6_9STRA</name>
<sequence>MWRALSRPPSPMQELVQPLELPVVGCKQSCGLALALFASIAALPVVEEAVRRQLQELRINGTLDDTGPGTPTSYAEYFRKHEKNLKVVRVQEMITWAARFSGMQSCTRAPEEFTKPPLPMNATEKDYMDVFKWQLDAAAAAVFTTVKACDRTNV</sequence>
<dbReference type="Proteomes" id="UP000664859">
    <property type="component" value="Unassembled WGS sequence"/>
</dbReference>
<protein>
    <submittedName>
        <fullName evidence="1">Uncharacterized protein</fullName>
    </submittedName>
</protein>
<evidence type="ECO:0000313" key="1">
    <source>
        <dbReference type="EMBL" id="KAG5181939.1"/>
    </source>
</evidence>
<keyword evidence="2" id="KW-1185">Reference proteome</keyword>